<protein>
    <submittedName>
        <fullName evidence="2">Bax inhibitor-1/YccA family protein</fullName>
    </submittedName>
</protein>
<keyword evidence="1" id="KW-0812">Transmembrane</keyword>
<dbReference type="EMBL" id="WACR01000006">
    <property type="protein sequence ID" value="KAB1063929.1"/>
    <property type="molecule type" value="Genomic_DNA"/>
</dbReference>
<evidence type="ECO:0000313" key="2">
    <source>
        <dbReference type="EMBL" id="KAB1063929.1"/>
    </source>
</evidence>
<dbReference type="Proteomes" id="UP000435357">
    <property type="component" value="Unassembled WGS sequence"/>
</dbReference>
<feature type="transmembrane region" description="Helical" evidence="1">
    <location>
        <begin position="89"/>
        <end position="108"/>
    </location>
</feature>
<organism evidence="2 3">
    <name type="scientific">Salibacter halophilus</name>
    <dbReference type="NCBI Taxonomy" id="1803916"/>
    <lineage>
        <taxon>Bacteria</taxon>
        <taxon>Pseudomonadati</taxon>
        <taxon>Bacteroidota</taxon>
        <taxon>Flavobacteriia</taxon>
        <taxon>Flavobacteriales</taxon>
        <taxon>Salibacteraceae</taxon>
        <taxon>Salibacter</taxon>
    </lineage>
</organism>
<dbReference type="OrthoDB" id="116480at2"/>
<dbReference type="PANTHER" id="PTHR41282:SF1">
    <property type="entry name" value="CONSERVED TRANSMEMBRANE PROTEIN-RELATED"/>
    <property type="match status" value="1"/>
</dbReference>
<feature type="transmembrane region" description="Helical" evidence="1">
    <location>
        <begin position="38"/>
        <end position="54"/>
    </location>
</feature>
<gene>
    <name evidence="2" type="ORF">F3059_07785</name>
</gene>
<keyword evidence="3" id="KW-1185">Reference proteome</keyword>
<feature type="transmembrane region" description="Helical" evidence="1">
    <location>
        <begin position="60"/>
        <end position="77"/>
    </location>
</feature>
<feature type="transmembrane region" description="Helical" evidence="1">
    <location>
        <begin position="214"/>
        <end position="232"/>
    </location>
</feature>
<dbReference type="RefSeq" id="WP_151167932.1">
    <property type="nucleotide sequence ID" value="NZ_WACR01000006.1"/>
</dbReference>
<evidence type="ECO:0000313" key="3">
    <source>
        <dbReference type="Proteomes" id="UP000435357"/>
    </source>
</evidence>
<keyword evidence="1" id="KW-0472">Membrane</keyword>
<dbReference type="AlphaFoldDB" id="A0A6N6M6H8"/>
<sequence length="245" mass="26238">MRQIQSSNPAFNSKAFKSATQSAAAEGSMTIAGTVNKTILLTLLVLASASYTWLNPSTTLMWVGIIGGLIAALVTSFKPNLSPISAPVYALLEGMALGGISLFISQSFGGGSIVFQAVASTIGVLFAMLFLYRTGIIKVNKKLRSGIMAATGGIALMYIINMVMGFFGGSFLSLQNTSWIMIGINLVIVGVAAFNLLLDFDFIERGAKSGAPKYMEWFGAFGLMVTLVWLYLELLKLFARLQSRD</sequence>
<comment type="caution">
    <text evidence="2">The sequence shown here is derived from an EMBL/GenBank/DDBJ whole genome shotgun (WGS) entry which is preliminary data.</text>
</comment>
<feature type="transmembrane region" description="Helical" evidence="1">
    <location>
        <begin position="114"/>
        <end position="134"/>
    </location>
</feature>
<reference evidence="2 3" key="1">
    <citation type="submission" date="2019-09" db="EMBL/GenBank/DDBJ databases">
        <title>Genomes of Cryomorphaceae.</title>
        <authorList>
            <person name="Bowman J.P."/>
        </authorList>
    </citation>
    <scope>NUCLEOTIDE SEQUENCE [LARGE SCALE GENOMIC DNA]</scope>
    <source>
        <strain evidence="2 3">KCTC 52047</strain>
    </source>
</reference>
<evidence type="ECO:0000256" key="1">
    <source>
        <dbReference type="SAM" id="Phobius"/>
    </source>
</evidence>
<name>A0A6N6M6H8_9FLAO</name>
<keyword evidence="1" id="KW-1133">Transmembrane helix</keyword>
<feature type="transmembrane region" description="Helical" evidence="1">
    <location>
        <begin position="179"/>
        <end position="202"/>
    </location>
</feature>
<dbReference type="PIRSF" id="PIRSF009160">
    <property type="entry name" value="UCP009160"/>
    <property type="match status" value="1"/>
</dbReference>
<dbReference type="PANTHER" id="PTHR41282">
    <property type="entry name" value="CONSERVED TRANSMEMBRANE PROTEIN-RELATED"/>
    <property type="match status" value="1"/>
</dbReference>
<dbReference type="Pfam" id="PF12811">
    <property type="entry name" value="BaxI_1"/>
    <property type="match status" value="1"/>
</dbReference>
<feature type="transmembrane region" description="Helical" evidence="1">
    <location>
        <begin position="146"/>
        <end position="167"/>
    </location>
</feature>
<accession>A0A6N6M6H8</accession>
<proteinExistence type="predicted"/>
<dbReference type="InterPro" id="IPR010539">
    <property type="entry name" value="BaxI_1-like"/>
</dbReference>